<accession>A0AAV6KW40</accession>
<proteinExistence type="predicted"/>
<dbReference type="PANTHER" id="PTHR11439">
    <property type="entry name" value="GAG-POL-RELATED RETROTRANSPOSON"/>
    <property type="match status" value="1"/>
</dbReference>
<protein>
    <recommendedName>
        <fullName evidence="3">Integrase catalytic domain-containing protein</fullName>
    </recommendedName>
</protein>
<dbReference type="SUPFAM" id="SSF53098">
    <property type="entry name" value="Ribonuclease H-like"/>
    <property type="match status" value="1"/>
</dbReference>
<dbReference type="Pfam" id="PF25597">
    <property type="entry name" value="SH3_retrovirus"/>
    <property type="match status" value="1"/>
</dbReference>
<feature type="region of interest" description="Disordered" evidence="2">
    <location>
        <begin position="759"/>
        <end position="811"/>
    </location>
</feature>
<dbReference type="Pfam" id="PF22936">
    <property type="entry name" value="Pol_BBD"/>
    <property type="match status" value="1"/>
</dbReference>
<dbReference type="GO" id="GO:0003676">
    <property type="term" value="F:nucleic acid binding"/>
    <property type="evidence" value="ECO:0007669"/>
    <property type="project" value="InterPro"/>
</dbReference>
<evidence type="ECO:0000256" key="1">
    <source>
        <dbReference type="ARBA" id="ARBA00022750"/>
    </source>
</evidence>
<dbReference type="Pfam" id="PF07727">
    <property type="entry name" value="RVT_2"/>
    <property type="match status" value="1"/>
</dbReference>
<dbReference type="PANTHER" id="PTHR11439:SF487">
    <property type="entry name" value="RNA-DIRECTED DNA POLYMERASE"/>
    <property type="match status" value="1"/>
</dbReference>
<dbReference type="SUPFAM" id="SSF56672">
    <property type="entry name" value="DNA/RNA polymerases"/>
    <property type="match status" value="1"/>
</dbReference>
<evidence type="ECO:0000256" key="2">
    <source>
        <dbReference type="SAM" id="MobiDB-lite"/>
    </source>
</evidence>
<dbReference type="GO" id="GO:0004190">
    <property type="term" value="F:aspartic-type endopeptidase activity"/>
    <property type="evidence" value="ECO:0007669"/>
    <property type="project" value="UniProtKB-KW"/>
</dbReference>
<gene>
    <name evidence="4" type="ORF">RHGRI_006920</name>
</gene>
<feature type="compositionally biased region" description="Basic and acidic residues" evidence="2">
    <location>
        <begin position="216"/>
        <end position="232"/>
    </location>
</feature>
<dbReference type="InterPro" id="IPR013103">
    <property type="entry name" value="RVT_2"/>
</dbReference>
<dbReference type="GO" id="GO:0015074">
    <property type="term" value="P:DNA integration"/>
    <property type="evidence" value="ECO:0007669"/>
    <property type="project" value="InterPro"/>
</dbReference>
<feature type="compositionally biased region" description="Polar residues" evidence="2">
    <location>
        <begin position="790"/>
        <end position="811"/>
    </location>
</feature>
<comment type="caution">
    <text evidence="4">The sequence shown here is derived from an EMBL/GenBank/DDBJ whole genome shotgun (WGS) entry which is preliminary data.</text>
</comment>
<keyword evidence="1" id="KW-0645">Protease</keyword>
<dbReference type="InterPro" id="IPR025724">
    <property type="entry name" value="GAG-pre-integrase_dom"/>
</dbReference>
<feature type="domain" description="Integrase catalytic" evidence="3">
    <location>
        <begin position="500"/>
        <end position="664"/>
    </location>
</feature>
<feature type="compositionally biased region" description="Polar residues" evidence="2">
    <location>
        <begin position="235"/>
        <end position="275"/>
    </location>
</feature>
<name>A0AAV6KW40_9ERIC</name>
<dbReference type="InterPro" id="IPR054722">
    <property type="entry name" value="PolX-like_BBD"/>
</dbReference>
<dbReference type="Gene3D" id="3.30.420.10">
    <property type="entry name" value="Ribonuclease H-like superfamily/Ribonuclease H"/>
    <property type="match status" value="1"/>
</dbReference>
<dbReference type="InterPro" id="IPR043502">
    <property type="entry name" value="DNA/RNA_pol_sf"/>
</dbReference>
<dbReference type="Proteomes" id="UP000823749">
    <property type="component" value="Chromosome 3"/>
</dbReference>
<keyword evidence="1" id="KW-0378">Hydrolase</keyword>
<dbReference type="InterPro" id="IPR057670">
    <property type="entry name" value="SH3_retrovirus"/>
</dbReference>
<dbReference type="Pfam" id="PF13976">
    <property type="entry name" value="gag_pre-integrs"/>
    <property type="match status" value="1"/>
</dbReference>
<feature type="region of interest" description="Disordered" evidence="2">
    <location>
        <begin position="209"/>
        <end position="275"/>
    </location>
</feature>
<keyword evidence="5" id="KW-1185">Reference proteome</keyword>
<dbReference type="InterPro" id="IPR001584">
    <property type="entry name" value="Integrase_cat-core"/>
</dbReference>
<keyword evidence="1" id="KW-0064">Aspartyl protease</keyword>
<feature type="compositionally biased region" description="Low complexity" evidence="2">
    <location>
        <begin position="769"/>
        <end position="789"/>
    </location>
</feature>
<evidence type="ECO:0000259" key="3">
    <source>
        <dbReference type="PROSITE" id="PS50994"/>
    </source>
</evidence>
<dbReference type="EMBL" id="JACTNZ010000003">
    <property type="protein sequence ID" value="KAG5556474.1"/>
    <property type="molecule type" value="Genomic_DNA"/>
</dbReference>
<evidence type="ECO:0000313" key="5">
    <source>
        <dbReference type="Proteomes" id="UP000823749"/>
    </source>
</evidence>
<evidence type="ECO:0000313" key="4">
    <source>
        <dbReference type="EMBL" id="KAG5556474.1"/>
    </source>
</evidence>
<dbReference type="CDD" id="cd09272">
    <property type="entry name" value="RNase_HI_RT_Ty1"/>
    <property type="match status" value="1"/>
</dbReference>
<dbReference type="Pfam" id="PF00665">
    <property type="entry name" value="rve"/>
    <property type="match status" value="1"/>
</dbReference>
<dbReference type="Pfam" id="PF14223">
    <property type="entry name" value="Retrotran_gag_2"/>
    <property type="match status" value="1"/>
</dbReference>
<reference evidence="4" key="1">
    <citation type="submission" date="2020-08" db="EMBL/GenBank/DDBJ databases">
        <title>Plant Genome Project.</title>
        <authorList>
            <person name="Zhang R.-G."/>
        </authorList>
    </citation>
    <scope>NUCLEOTIDE SEQUENCE</scope>
    <source>
        <strain evidence="4">WSP0</strain>
        <tissue evidence="4">Leaf</tissue>
    </source>
</reference>
<dbReference type="InterPro" id="IPR012337">
    <property type="entry name" value="RNaseH-like_sf"/>
</dbReference>
<dbReference type="InterPro" id="IPR036397">
    <property type="entry name" value="RNaseH_sf"/>
</dbReference>
<organism evidence="4 5">
    <name type="scientific">Rhododendron griersonianum</name>
    <dbReference type="NCBI Taxonomy" id="479676"/>
    <lineage>
        <taxon>Eukaryota</taxon>
        <taxon>Viridiplantae</taxon>
        <taxon>Streptophyta</taxon>
        <taxon>Embryophyta</taxon>
        <taxon>Tracheophyta</taxon>
        <taxon>Spermatophyta</taxon>
        <taxon>Magnoliopsida</taxon>
        <taxon>eudicotyledons</taxon>
        <taxon>Gunneridae</taxon>
        <taxon>Pentapetalae</taxon>
        <taxon>asterids</taxon>
        <taxon>Ericales</taxon>
        <taxon>Ericaceae</taxon>
        <taxon>Ericoideae</taxon>
        <taxon>Rhodoreae</taxon>
        <taxon>Rhododendron</taxon>
    </lineage>
</organism>
<dbReference type="PROSITE" id="PS50994">
    <property type="entry name" value="INTEGRASE"/>
    <property type="match status" value="1"/>
</dbReference>
<sequence length="1388" mass="156081">MVLSWLLNSVEPDLADGVVYAETSHEVWEDLRDRFSQGNAPRIFQIKNAIASHSQSSTSVSTYYTKLKSLWDELSSYQNPPTCSCGGMRVFNEQQDQDRIMQFLMGLNETYSGIRGHILLMNPLPTVRKAYSLIIQEEKQRELSNGVAEIFSMAATTQSRLNSFKNAKVHCDHCDRDGHTIANCRTRLYHCNHCDKDGHTEEFCRKLHGNNSFGNEGKRDSHKSTRGLDSRKGQRSNFSPSGRDNTSSQPTAHAAQSSLQDQSTHSNVSDQNILNGLTPDQFQQLAAAISMVKSQSSTHAHGNAAGRSSFEIPSINSNHSQPWILDSGATDHITPYSSFFTKSQSSSLPIVNLPNGSTAPITSIGTVPFNQDITLNNVLCVPSFSLNLMSASKLTTSLNCCAILFPTFCVLQDLATGKMIGSGKQRGGLYYMAPLRSESVACNASSTPNLWHMRLGHPSPSRLQLLARSLPSHKVSFDNNCGICPMAKQTRVPFLLSSISSVAPFELLHCDIWGPHKIPTHSGARYFLTIVDDFTRCTWIFLMSHKSETQSLLKSFLVFTRTQFNSTVKKIRSDNGSEIYSMRNFFIAHGVEYQRSCVDTPQQNGVVELKHRHILVVARALRFQANLPLRFWGECVLTAVYLINRLPTPLLSNKSPYELFHNKPPTFNHIKVFGCLCYATVIHPLHKFDSRARRCIFVGYPIGQKGYKLYDLHTHQFFVSRDVYFHENIFPYTTTSPFPPTYNNVLPIPTFDFPDPMDSTMVPLPLPSPTDLTTSPSPISTPPTDISDTNIPPTHTSAPLNQPQPDSFPIRQSTRTKQIPKWQQDYHMSNTTFTRANSSTPAPSASRGTRYPLSNYLSLTRLSPSHYAFLAKISGQTEPTSYAHAIRDPHWQNAMQAELEALQHNNTWSLGPLPTGHKPIGCRWVYKIKYHSDGSIERYKARLVAKGYTQVEGLDYLETFSPTAKLTTLRCLLTIAAARNWFIHQLDVQNAFLHGDLHEKVYMEPPPGLRRQGEHLVCRLNKSLYGLKQASRNWFSKFSHSIKSAGFQQSKADYSLFTKVTGNSFTAVLIYVDDILLTGNDLQEMARLKSFLLKHFRIKDLGDLKYFLGIEFSRSRKGIFMSQRKYALDILEDAGLLGARPEKFPIEQHLKLTLTDGVLLDNPTRYRRLVGRLIYLTVTRPDIVYSIQTLSQFMHQPKKPHLEAALRVLRFIKGTPGQGLLFSATNNLALKAYCDSDWAGCPTTRRSITGYCIFLGNSLVSWKAKKQSNVARSSAEAEYRAMSATCLELTWLRYILHDLKVIQENPAPLYCDNQAALHIAANPVFHERTKHIEIDCHIVREKLQAGLINPSYVPSRTQLADIFTKALGKDNFNLLSGKLGLHNIHSPT</sequence>